<dbReference type="InterPro" id="IPR011294">
    <property type="entry name" value="3-OHbutyrate_DH"/>
</dbReference>
<protein>
    <submittedName>
        <fullName evidence="2">3-hydroxybutyrate dehydrogenase</fullName>
    </submittedName>
</protein>
<dbReference type="InterPro" id="IPR050259">
    <property type="entry name" value="SDR"/>
</dbReference>
<dbReference type="RefSeq" id="WP_236863680.1">
    <property type="nucleotide sequence ID" value="NZ_BAABAZ010000004.1"/>
</dbReference>
<dbReference type="InterPro" id="IPR020904">
    <property type="entry name" value="Sc_DH/Rdtase_CS"/>
</dbReference>
<evidence type="ECO:0000256" key="1">
    <source>
        <dbReference type="ARBA" id="ARBA00006484"/>
    </source>
</evidence>
<dbReference type="Gene3D" id="3.40.50.720">
    <property type="entry name" value="NAD(P)-binding Rossmann-like Domain"/>
    <property type="match status" value="1"/>
</dbReference>
<organism evidence="2 3">
    <name type="scientific">Brevibacterium daeguense</name>
    <dbReference type="NCBI Taxonomy" id="909936"/>
    <lineage>
        <taxon>Bacteria</taxon>
        <taxon>Bacillati</taxon>
        <taxon>Actinomycetota</taxon>
        <taxon>Actinomycetes</taxon>
        <taxon>Micrococcales</taxon>
        <taxon>Brevibacteriaceae</taxon>
        <taxon>Brevibacterium</taxon>
    </lineage>
</organism>
<dbReference type="PRINTS" id="PR00080">
    <property type="entry name" value="SDRFAMILY"/>
</dbReference>
<dbReference type="PRINTS" id="PR00081">
    <property type="entry name" value="GDHRDH"/>
</dbReference>
<gene>
    <name evidence="2" type="ORF">GCM10022261_11270</name>
</gene>
<reference evidence="3" key="1">
    <citation type="journal article" date="2019" name="Int. J. Syst. Evol. Microbiol.">
        <title>The Global Catalogue of Microorganisms (GCM) 10K type strain sequencing project: providing services to taxonomists for standard genome sequencing and annotation.</title>
        <authorList>
            <consortium name="The Broad Institute Genomics Platform"/>
            <consortium name="The Broad Institute Genome Sequencing Center for Infectious Disease"/>
            <person name="Wu L."/>
            <person name="Ma J."/>
        </authorList>
    </citation>
    <scope>NUCLEOTIDE SEQUENCE [LARGE SCALE GENOMIC DNA]</scope>
    <source>
        <strain evidence="3">JCM 17458</strain>
    </source>
</reference>
<evidence type="ECO:0000313" key="3">
    <source>
        <dbReference type="Proteomes" id="UP001501586"/>
    </source>
</evidence>
<dbReference type="InterPro" id="IPR036291">
    <property type="entry name" value="NAD(P)-bd_dom_sf"/>
</dbReference>
<comment type="similarity">
    <text evidence="1">Belongs to the short-chain dehydrogenases/reductases (SDR) family.</text>
</comment>
<comment type="caution">
    <text evidence="2">The sequence shown here is derived from an EMBL/GenBank/DDBJ whole genome shotgun (WGS) entry which is preliminary data.</text>
</comment>
<accession>A0ABP8EI12</accession>
<name>A0ABP8EI12_9MICO</name>
<dbReference type="PROSITE" id="PS00061">
    <property type="entry name" value="ADH_SHORT"/>
    <property type="match status" value="1"/>
</dbReference>
<dbReference type="SUPFAM" id="SSF51735">
    <property type="entry name" value="NAD(P)-binding Rossmann-fold domains"/>
    <property type="match status" value="1"/>
</dbReference>
<dbReference type="NCBIfam" id="NF009093">
    <property type="entry name" value="PRK12429.1"/>
    <property type="match status" value="1"/>
</dbReference>
<dbReference type="PANTHER" id="PTHR42879">
    <property type="entry name" value="3-OXOACYL-(ACYL-CARRIER-PROTEIN) REDUCTASE"/>
    <property type="match status" value="1"/>
</dbReference>
<dbReference type="EMBL" id="BAABAZ010000004">
    <property type="protein sequence ID" value="GAA4283596.1"/>
    <property type="molecule type" value="Genomic_DNA"/>
</dbReference>
<dbReference type="Pfam" id="PF13561">
    <property type="entry name" value="adh_short_C2"/>
    <property type="match status" value="1"/>
</dbReference>
<sequence>MSESADRTAAGAAHSGIAGRKALVTGAASGLGRAIASALAGAGARVTVADIDEQAAREAAEAVGGEAWVVDFSQTEELDGIELDVDILVNNAGIQRIHAIEEFPLAEWQLIQRLMLEAPFLLTKAALPTMYERGWGRIINMSSVHGVRASPYKSAYVAAKHGLMGLTKTTALEGGRHGVTCNAINPGYVMTPLIEKQIADQASTRGISEDEVMDEVFLAHSAVPRLATPEEVAELALFLASDAASVITGADHLVDGGWSAG</sequence>
<dbReference type="PANTHER" id="PTHR42879:SF2">
    <property type="entry name" value="3-OXOACYL-[ACYL-CARRIER-PROTEIN] REDUCTASE FABG"/>
    <property type="match status" value="1"/>
</dbReference>
<evidence type="ECO:0000313" key="2">
    <source>
        <dbReference type="EMBL" id="GAA4283596.1"/>
    </source>
</evidence>
<dbReference type="NCBIfam" id="TIGR01963">
    <property type="entry name" value="PHB_DH"/>
    <property type="match status" value="1"/>
</dbReference>
<keyword evidence="3" id="KW-1185">Reference proteome</keyword>
<proteinExistence type="inferred from homology"/>
<dbReference type="Proteomes" id="UP001501586">
    <property type="component" value="Unassembled WGS sequence"/>
</dbReference>
<dbReference type="InterPro" id="IPR002347">
    <property type="entry name" value="SDR_fam"/>
</dbReference>